<gene>
    <name evidence="6" type="ORF">D8780_09655</name>
</gene>
<protein>
    <submittedName>
        <fullName evidence="6">Outer membrane protein assembly factor</fullName>
    </submittedName>
</protein>
<reference evidence="6 7" key="1">
    <citation type="submission" date="2018-10" db="EMBL/GenBank/DDBJ databases">
        <title>Notoacmeibacter sp. M2BS9Y-3-1, whole genome shotgun sequence.</title>
        <authorList>
            <person name="Tuo L."/>
        </authorList>
    </citation>
    <scope>NUCLEOTIDE SEQUENCE [LARGE SCALE GENOMIC DNA]</scope>
    <source>
        <strain evidence="6 7">M2BS9Y-3-1</strain>
    </source>
</reference>
<evidence type="ECO:0000313" key="7">
    <source>
        <dbReference type="Proteomes" id="UP000281094"/>
    </source>
</evidence>
<keyword evidence="2" id="KW-0812">Transmembrane</keyword>
<evidence type="ECO:0000313" key="6">
    <source>
        <dbReference type="EMBL" id="RLQ88430.1"/>
    </source>
</evidence>
<dbReference type="Gene3D" id="2.40.160.50">
    <property type="entry name" value="membrane protein fhac: a member of the omp85/tpsb transporter family"/>
    <property type="match status" value="1"/>
</dbReference>
<keyword evidence="7" id="KW-1185">Reference proteome</keyword>
<feature type="signal peptide" evidence="4">
    <location>
        <begin position="1"/>
        <end position="27"/>
    </location>
</feature>
<dbReference type="Proteomes" id="UP000281094">
    <property type="component" value="Unassembled WGS sequence"/>
</dbReference>
<dbReference type="AlphaFoldDB" id="A0A3L7JD80"/>
<evidence type="ECO:0000256" key="2">
    <source>
        <dbReference type="ARBA" id="ARBA00022452"/>
    </source>
</evidence>
<dbReference type="InterPro" id="IPR000184">
    <property type="entry name" value="Bac_surfAg_D15"/>
</dbReference>
<dbReference type="EMBL" id="RCWN01000001">
    <property type="protein sequence ID" value="RLQ88430.1"/>
    <property type="molecule type" value="Genomic_DNA"/>
</dbReference>
<accession>A0A3L7JD80</accession>
<keyword evidence="4" id="KW-0732">Signal</keyword>
<sequence>MTRNSRIVLLAVVAMIAATQSVIPAHAFTLFGKTFFEKEQPEIIGEPQPYEVTFDYSGDPDLEDTAKNVSSLWGGRDEPANGSSGLIVTARGDYKSILGAFYNRGYYGPVIRITIDGREVSDMPPDVDLGDPAQVVVHVESGPAFTFSSAEIVDQAPPAESRRDEVEDPVDEGFAEGEIARAGVIKQAGGLAVEAWRQQGYAKAEVGDRLLTADHATETFEAVIDIDPGRFAVYGDTMVEGTEAIDPEWLAFMVGLPRGQEFDPDDIDRATERLGRLDVFKAYSIREGEAIDAGGYLPVTAIVQEKPKRRIGFGATYSTTDGFGASSYWVHRNLWGRAERLRLDASVSGIDGTDYEDFNYLLGAEFTKPGIWTPDTDFNASLKAQRQVNDSYSINDVTGTAGISQIVTEDLKIAFGLTASLSQTEDDVFGQREFATIGTYLNAVFDNRDDPADATEGFYVDARIAPYQEFLYGNTFVRGLLDARSYFGLVDDRLVLAGRVKMGTILDPPIEETSPDLLFFAGGGGSVRGYDYQSIGVETGSGTIGGRSLAEASAEARVRVTDAIGVVGFVDIASVTEEPYPKFQDYQMGAGVGLRYRTPIGPIRLDAAVPINPRDGDPNFAIYAGIGQAF</sequence>
<name>A0A3L7JD80_9HYPH</name>
<evidence type="ECO:0000256" key="4">
    <source>
        <dbReference type="SAM" id="SignalP"/>
    </source>
</evidence>
<comment type="subcellular location">
    <subcellularLocation>
        <location evidence="1">Membrane</location>
    </subcellularLocation>
</comment>
<organism evidence="6 7">
    <name type="scientific">Notoacmeibacter ruber</name>
    <dbReference type="NCBI Taxonomy" id="2670375"/>
    <lineage>
        <taxon>Bacteria</taxon>
        <taxon>Pseudomonadati</taxon>
        <taxon>Pseudomonadota</taxon>
        <taxon>Alphaproteobacteria</taxon>
        <taxon>Hyphomicrobiales</taxon>
        <taxon>Notoacmeibacteraceae</taxon>
        <taxon>Notoacmeibacter</taxon>
    </lineage>
</organism>
<keyword evidence="3" id="KW-0472">Membrane</keyword>
<evidence type="ECO:0000256" key="1">
    <source>
        <dbReference type="ARBA" id="ARBA00004370"/>
    </source>
</evidence>
<keyword evidence="2" id="KW-1134">Transmembrane beta strand</keyword>
<proteinExistence type="predicted"/>
<dbReference type="GO" id="GO:0019867">
    <property type="term" value="C:outer membrane"/>
    <property type="evidence" value="ECO:0007669"/>
    <property type="project" value="InterPro"/>
</dbReference>
<evidence type="ECO:0000259" key="5">
    <source>
        <dbReference type="Pfam" id="PF01103"/>
    </source>
</evidence>
<feature type="chain" id="PRO_5018264983" evidence="4">
    <location>
        <begin position="28"/>
        <end position="630"/>
    </location>
</feature>
<dbReference type="Pfam" id="PF01103">
    <property type="entry name" value="Omp85"/>
    <property type="match status" value="1"/>
</dbReference>
<evidence type="ECO:0000256" key="3">
    <source>
        <dbReference type="ARBA" id="ARBA00023136"/>
    </source>
</evidence>
<comment type="caution">
    <text evidence="6">The sequence shown here is derived from an EMBL/GenBank/DDBJ whole genome shotgun (WGS) entry which is preliminary data.</text>
</comment>
<dbReference type="PANTHER" id="PTHR12815">
    <property type="entry name" value="SORTING AND ASSEMBLY MACHINERY SAMM50 PROTEIN FAMILY MEMBER"/>
    <property type="match status" value="1"/>
</dbReference>
<dbReference type="RefSeq" id="WP_121645398.1">
    <property type="nucleotide sequence ID" value="NZ_RCWN01000001.1"/>
</dbReference>
<feature type="domain" description="Bacterial surface antigen (D15)" evidence="5">
    <location>
        <begin position="333"/>
        <end position="630"/>
    </location>
</feature>
<dbReference type="PANTHER" id="PTHR12815:SF42">
    <property type="entry name" value="BACTERIAL SURFACE ANTIGEN (D15) DOMAIN-CONTAINING PROTEIN"/>
    <property type="match status" value="1"/>
</dbReference>
<dbReference type="InterPro" id="IPR039910">
    <property type="entry name" value="D15-like"/>
</dbReference>